<reference evidence="2" key="1">
    <citation type="journal article" date="2015" name="Genome Announc.">
        <title>Draft Genome Sequence of the Pathogenic Filamentous Fungus Aspergillus udagawae Strain IFM 46973T.</title>
        <authorList>
            <person name="Kusuya Y."/>
            <person name="Takahashi-Nakaguchi A."/>
            <person name="Takahashi H."/>
            <person name="Yaguchi T."/>
        </authorList>
    </citation>
    <scope>NUCLEOTIDE SEQUENCE</scope>
    <source>
        <strain evidence="2">IFM 46973</strain>
    </source>
</reference>
<sequence>MHPPSSPIPLLIAILNPTPRPMIRNHIPPPPEVVPLTRPPPRPRERRLVSPGAAALLRTLPPGPIDPLLILAPAVDLPDIYIRPAIGQDIEEAPPTGPARGVTWPGIFRPDPA</sequence>
<accession>A0A8E0V2N8</accession>
<evidence type="ECO:0000256" key="1">
    <source>
        <dbReference type="SAM" id="MobiDB-lite"/>
    </source>
</evidence>
<evidence type="ECO:0000313" key="2">
    <source>
        <dbReference type="EMBL" id="GIC94842.1"/>
    </source>
</evidence>
<feature type="compositionally biased region" description="Pro residues" evidence="1">
    <location>
        <begin position="27"/>
        <end position="40"/>
    </location>
</feature>
<feature type="region of interest" description="Disordered" evidence="1">
    <location>
        <begin position="88"/>
        <end position="113"/>
    </location>
</feature>
<dbReference type="Proteomes" id="UP000036893">
    <property type="component" value="Unassembled WGS sequence"/>
</dbReference>
<comment type="caution">
    <text evidence="2">The sequence shown here is derived from an EMBL/GenBank/DDBJ whole genome shotgun (WGS) entry which is preliminary data.</text>
</comment>
<protein>
    <submittedName>
        <fullName evidence="2">Uncharacterized protein</fullName>
    </submittedName>
</protein>
<reference evidence="2" key="2">
    <citation type="submission" date="2021-01" db="EMBL/GenBank/DDBJ databases">
        <title>Pan-genome distribution and transcriptional activeness of fungal secondary metabolism genes in Aspergillus section Fumigati.</title>
        <authorList>
            <person name="Takahashi H."/>
            <person name="Umemura M."/>
            <person name="Ninomiya A."/>
            <person name="Kusuya Y."/>
            <person name="Urayama S."/>
            <person name="Shimizu M."/>
            <person name="Watanabe A."/>
            <person name="Kamei K."/>
            <person name="Yaguchi T."/>
            <person name="Hagiwara D."/>
        </authorList>
    </citation>
    <scope>NUCLEOTIDE SEQUENCE</scope>
    <source>
        <strain evidence="2">IFM 46973</strain>
    </source>
</reference>
<organism evidence="2 3">
    <name type="scientific">Aspergillus udagawae</name>
    <dbReference type="NCBI Taxonomy" id="91492"/>
    <lineage>
        <taxon>Eukaryota</taxon>
        <taxon>Fungi</taxon>
        <taxon>Dikarya</taxon>
        <taxon>Ascomycota</taxon>
        <taxon>Pezizomycotina</taxon>
        <taxon>Eurotiomycetes</taxon>
        <taxon>Eurotiomycetidae</taxon>
        <taxon>Eurotiales</taxon>
        <taxon>Aspergillaceae</taxon>
        <taxon>Aspergillus</taxon>
        <taxon>Aspergillus subgen. Fumigati</taxon>
    </lineage>
</organism>
<name>A0A8E0V2N8_9EURO</name>
<evidence type="ECO:0000313" key="3">
    <source>
        <dbReference type="Proteomes" id="UP000036893"/>
    </source>
</evidence>
<feature type="region of interest" description="Disordered" evidence="1">
    <location>
        <begin position="22"/>
        <end position="46"/>
    </location>
</feature>
<dbReference type="GeneID" id="66989648"/>
<dbReference type="RefSeq" id="XP_043152108.1">
    <property type="nucleotide sequence ID" value="XM_043296173.1"/>
</dbReference>
<dbReference type="EMBL" id="BBXM02000011">
    <property type="protein sequence ID" value="GIC94842.1"/>
    <property type="molecule type" value="Genomic_DNA"/>
</dbReference>
<gene>
    <name evidence="2" type="ORF">Aud_002172</name>
</gene>
<proteinExistence type="predicted"/>
<dbReference type="AlphaFoldDB" id="A0A8E0V2N8"/>